<name>A0A6A4JA88_APOLU</name>
<evidence type="ECO:0000259" key="2">
    <source>
        <dbReference type="Pfam" id="PF03184"/>
    </source>
</evidence>
<keyword evidence="4" id="KW-1185">Reference proteome</keyword>
<dbReference type="EMBL" id="WIXP02000014">
    <property type="protein sequence ID" value="KAF6200403.1"/>
    <property type="molecule type" value="Genomic_DNA"/>
</dbReference>
<feature type="region of interest" description="Disordered" evidence="1">
    <location>
        <begin position="394"/>
        <end position="451"/>
    </location>
</feature>
<organism evidence="3 4">
    <name type="scientific">Apolygus lucorum</name>
    <name type="common">Small green plant bug</name>
    <name type="synonym">Lygocoris lucorum</name>
    <dbReference type="NCBI Taxonomy" id="248454"/>
    <lineage>
        <taxon>Eukaryota</taxon>
        <taxon>Metazoa</taxon>
        <taxon>Ecdysozoa</taxon>
        <taxon>Arthropoda</taxon>
        <taxon>Hexapoda</taxon>
        <taxon>Insecta</taxon>
        <taxon>Pterygota</taxon>
        <taxon>Neoptera</taxon>
        <taxon>Paraneoptera</taxon>
        <taxon>Hemiptera</taxon>
        <taxon>Heteroptera</taxon>
        <taxon>Panheteroptera</taxon>
        <taxon>Cimicomorpha</taxon>
        <taxon>Miridae</taxon>
        <taxon>Mirini</taxon>
        <taxon>Apolygus</taxon>
    </lineage>
</organism>
<reference evidence="3" key="1">
    <citation type="journal article" date="2021" name="Mol. Ecol. Resour.">
        <title>Apolygus lucorum genome provides insights into omnivorousness and mesophyll feeding.</title>
        <authorList>
            <person name="Liu Y."/>
            <person name="Liu H."/>
            <person name="Wang H."/>
            <person name="Huang T."/>
            <person name="Liu B."/>
            <person name="Yang B."/>
            <person name="Yin L."/>
            <person name="Li B."/>
            <person name="Zhang Y."/>
            <person name="Zhang S."/>
            <person name="Jiang F."/>
            <person name="Zhang X."/>
            <person name="Ren Y."/>
            <person name="Wang B."/>
            <person name="Wang S."/>
            <person name="Lu Y."/>
            <person name="Wu K."/>
            <person name="Fan W."/>
            <person name="Wang G."/>
        </authorList>
    </citation>
    <scope>NUCLEOTIDE SEQUENCE</scope>
    <source>
        <strain evidence="3">12Hb</strain>
    </source>
</reference>
<evidence type="ECO:0000313" key="3">
    <source>
        <dbReference type="EMBL" id="KAF6200403.1"/>
    </source>
</evidence>
<evidence type="ECO:0000313" key="4">
    <source>
        <dbReference type="Proteomes" id="UP000466442"/>
    </source>
</evidence>
<dbReference type="InterPro" id="IPR050863">
    <property type="entry name" value="CenT-Element_Derived"/>
</dbReference>
<comment type="caution">
    <text evidence="3">The sequence shown here is derived from an EMBL/GenBank/DDBJ whole genome shotgun (WGS) entry which is preliminary data.</text>
</comment>
<dbReference type="OrthoDB" id="6597216at2759"/>
<dbReference type="InterPro" id="IPR004875">
    <property type="entry name" value="DDE_SF_endonuclease_dom"/>
</dbReference>
<dbReference type="Gene3D" id="3.30.420.10">
    <property type="entry name" value="Ribonuclease H-like superfamily/Ribonuclease H"/>
    <property type="match status" value="1"/>
</dbReference>
<dbReference type="InterPro" id="IPR036397">
    <property type="entry name" value="RNaseH_sf"/>
</dbReference>
<dbReference type="GO" id="GO:0005634">
    <property type="term" value="C:nucleus"/>
    <property type="evidence" value="ECO:0007669"/>
    <property type="project" value="TreeGrafter"/>
</dbReference>
<gene>
    <name evidence="3" type="ORF">GE061_006706</name>
</gene>
<dbReference type="Pfam" id="PF03184">
    <property type="entry name" value="DDE_1"/>
    <property type="match status" value="1"/>
</dbReference>
<dbReference type="PANTHER" id="PTHR19303">
    <property type="entry name" value="TRANSPOSON"/>
    <property type="match status" value="1"/>
</dbReference>
<accession>A0A6A4JA88</accession>
<protein>
    <recommendedName>
        <fullName evidence="2">DDE-1 domain-containing protein</fullName>
    </recommendedName>
</protein>
<feature type="compositionally biased region" description="Polar residues" evidence="1">
    <location>
        <begin position="335"/>
        <end position="349"/>
    </location>
</feature>
<feature type="compositionally biased region" description="Basic residues" evidence="1">
    <location>
        <begin position="426"/>
        <end position="443"/>
    </location>
</feature>
<sequence length="498" mass="56636">MVSATFFEYVSKVLLTWLKERGTTFPVILFVDGHKSHLSMELSKFCAENEIIVYCLPPNATHIVQPCDVGIFRPLKAAWKNVVRISKQSNIVTTKLNFAGLFKRAFDSVKVNVIQKSFEACGLYPLNEDVVDYSKCISVRRAEIIYQRDESVNSDEYQPTFSDYAATRRLIEFTIGREKLESFHENLRNGANEDCGDLFGLWKTSYTKTAGDGKTSEDPDKLDIMNIPMIVVENSDSILTLNNHADEIALPDPQRNNIDDVLHELDFTDLDMTDGIFCTSLATSNEPNQRSEESGDLGQEDVPFSKESDESLQVNRVTPPANENLHPTSPVRPIPTNSPAANNSSQTDCNKLSEAWAKTLTIPQTASQKPQENKLKPKIPFCITLAEWRSIQEDKERDKEEKEKVKIEKQKAREEKKKERELKQLEKRKKGPAPKNQRSRKKMTQPSTSSAAEFICPGCDERYEEPPVTDWVQCCQCELWWHDKCTDYTGNGPFKCDN</sequence>
<feature type="region of interest" description="Disordered" evidence="1">
    <location>
        <begin position="281"/>
        <end position="349"/>
    </location>
</feature>
<dbReference type="AlphaFoldDB" id="A0A6A4JA88"/>
<feature type="compositionally biased region" description="Basic and acidic residues" evidence="1">
    <location>
        <begin position="394"/>
        <end position="425"/>
    </location>
</feature>
<evidence type="ECO:0000256" key="1">
    <source>
        <dbReference type="SAM" id="MobiDB-lite"/>
    </source>
</evidence>
<feature type="domain" description="DDE-1" evidence="2">
    <location>
        <begin position="7"/>
        <end position="118"/>
    </location>
</feature>
<dbReference type="PANTHER" id="PTHR19303:SF71">
    <property type="entry name" value="ZINC FINGER PHD-TYPE DOMAIN-CONTAINING PROTEIN"/>
    <property type="match status" value="1"/>
</dbReference>
<dbReference type="GO" id="GO:0003677">
    <property type="term" value="F:DNA binding"/>
    <property type="evidence" value="ECO:0007669"/>
    <property type="project" value="TreeGrafter"/>
</dbReference>
<dbReference type="Proteomes" id="UP000466442">
    <property type="component" value="Unassembled WGS sequence"/>
</dbReference>
<proteinExistence type="predicted"/>